<protein>
    <submittedName>
        <fullName evidence="6">AMP-binding protein</fullName>
    </submittedName>
</protein>
<dbReference type="InterPro" id="IPR042099">
    <property type="entry name" value="ANL_N_sf"/>
</dbReference>
<dbReference type="InterPro" id="IPR000873">
    <property type="entry name" value="AMP-dep_synth/lig_dom"/>
</dbReference>
<dbReference type="Gene3D" id="3.30.559.10">
    <property type="entry name" value="Chloramphenicol acetyltransferase-like domain"/>
    <property type="match status" value="1"/>
</dbReference>
<dbReference type="Gene3D" id="3.40.50.12780">
    <property type="entry name" value="N-terminal domain of ligase-like"/>
    <property type="match status" value="1"/>
</dbReference>
<dbReference type="GO" id="GO:0009366">
    <property type="term" value="C:enterobactin synthetase complex"/>
    <property type="evidence" value="ECO:0007669"/>
    <property type="project" value="TreeGrafter"/>
</dbReference>
<gene>
    <name evidence="6" type="ORF">AB5J58_42030</name>
</gene>
<dbReference type="GO" id="GO:0005829">
    <property type="term" value="C:cytosol"/>
    <property type="evidence" value="ECO:0007669"/>
    <property type="project" value="TreeGrafter"/>
</dbReference>
<dbReference type="PANTHER" id="PTHR45527:SF1">
    <property type="entry name" value="FATTY ACID SYNTHASE"/>
    <property type="match status" value="1"/>
</dbReference>
<keyword evidence="3" id="KW-0597">Phosphoprotein</keyword>
<dbReference type="RefSeq" id="WP_369191323.1">
    <property type="nucleotide sequence ID" value="NZ_CP163431.1"/>
</dbReference>
<dbReference type="Pfam" id="PF00501">
    <property type="entry name" value="AMP-binding"/>
    <property type="match status" value="1"/>
</dbReference>
<dbReference type="InterPro" id="IPR036736">
    <property type="entry name" value="ACP-like_sf"/>
</dbReference>
<evidence type="ECO:0000256" key="1">
    <source>
        <dbReference type="ARBA" id="ARBA00001957"/>
    </source>
</evidence>
<dbReference type="Gene3D" id="3.30.300.30">
    <property type="match status" value="1"/>
</dbReference>
<accession>A0AB39MMW6</accession>
<dbReference type="PROSITE" id="PS50075">
    <property type="entry name" value="CARRIER"/>
    <property type="match status" value="1"/>
</dbReference>
<evidence type="ECO:0000256" key="3">
    <source>
        <dbReference type="ARBA" id="ARBA00022553"/>
    </source>
</evidence>
<dbReference type="GO" id="GO:0009239">
    <property type="term" value="P:enterobactin biosynthetic process"/>
    <property type="evidence" value="ECO:0007669"/>
    <property type="project" value="TreeGrafter"/>
</dbReference>
<dbReference type="Gene3D" id="1.10.1200.10">
    <property type="entry name" value="ACP-like"/>
    <property type="match status" value="1"/>
</dbReference>
<evidence type="ECO:0000256" key="4">
    <source>
        <dbReference type="SAM" id="MobiDB-lite"/>
    </source>
</evidence>
<dbReference type="GO" id="GO:0043041">
    <property type="term" value="P:amino acid activation for nonribosomal peptide biosynthetic process"/>
    <property type="evidence" value="ECO:0007669"/>
    <property type="project" value="TreeGrafter"/>
</dbReference>
<dbReference type="InterPro" id="IPR001242">
    <property type="entry name" value="Condensation_dom"/>
</dbReference>
<dbReference type="EMBL" id="CP163431">
    <property type="protein sequence ID" value="XDQ06351.1"/>
    <property type="molecule type" value="Genomic_DNA"/>
</dbReference>
<dbReference type="GO" id="GO:0047527">
    <property type="term" value="F:2,3-dihydroxybenzoate-serine ligase activity"/>
    <property type="evidence" value="ECO:0007669"/>
    <property type="project" value="TreeGrafter"/>
</dbReference>
<evidence type="ECO:0000259" key="5">
    <source>
        <dbReference type="PROSITE" id="PS50075"/>
    </source>
</evidence>
<dbReference type="GO" id="GO:0008610">
    <property type="term" value="P:lipid biosynthetic process"/>
    <property type="evidence" value="ECO:0007669"/>
    <property type="project" value="UniProtKB-ARBA"/>
</dbReference>
<dbReference type="Gene3D" id="3.30.559.30">
    <property type="entry name" value="Nonribosomal peptide synthetase, condensation domain"/>
    <property type="match status" value="1"/>
</dbReference>
<dbReference type="InterPro" id="IPR009081">
    <property type="entry name" value="PP-bd_ACP"/>
</dbReference>
<keyword evidence="2" id="KW-0596">Phosphopantetheine</keyword>
<dbReference type="InterPro" id="IPR023213">
    <property type="entry name" value="CAT-like_dom_sf"/>
</dbReference>
<sequence>MTVRTITGVVERLADDVRRTLGLAPQEPLDRSFTGLGGSSMEAAQLTVRLRRARGLAIGAHELLNAADVQRLLDELVVRPRAEPAEHPVDAAPTGRVPLTWQQRVVWYQSVLDPGSSRHVFHALFHFAGAPRPSALRGELRRLLRRHPVLRTRIVFYDGDPWQVVPPADITDAEVDLTVVNLPGEAASPEELVRLSGADRPFDLATGPLLRWVLVRLPDGRAVLVHSEHQLIHDGTSFAALLDSLADGGTDPDPRYFAYASSQSPADPAEVHKAAARAARVTGPVLGADTSEAVHQDTFLRLPVPTALLRAVRDASRRTSVSLFTTLFTAFSQALTRYEGVNAVVLGTAVENRPPGHEDTVGAFASIVPVVVERRPGELPEATLRRTNGALREAMDHSAVPLPDIVQAVGGTAGRGDGAVVRAAFSMHQRTDREVRLGGAPARVQLGVFNGAAKFPVDVVAFTSGTGDDTRVELLMEAQDGAVDRDDLWALWTHTLDWLRTWVQLLPTMRSPSVPTLVERVRARATADPNAVALDNGTHQVTYGRLAALGESVRHIVSRPGEVVGLLGSASPDFFACAYAVLHAGGTYLPLEAGQPAAQLASMADQARCGAIVRLPGVPDTLAEALDRPDGPPWRLLDWAELSAGRPPGATRTLAGHGLEGAAPACVLFTSGSTGDPKGVMVPRPALDRLADWAVRELRLGPATVVGQLTDAAFDASAFEVWSALYAGARVRFAPAEVRPDPQELAAWLAEAGVEYAFVPTPIAELLARVPKPAGSRLSRISTGGDRLHALPDDVPFEVLNMYGQAETTVVATAGWIEPGGSALPSIGRPLPYGYVRVVTPSGAPAAPGEPGELWVGGDGVAAGYTGAPRRTAAAFVADPHTEDGALVHRTGDIVRVDSGGRLHYSGRRDRQVDLDGARFDPGEVEATALRQPGVVQAVALISASRTGPRPHLFLILAVDADPDRAARAVRADLPARLGHLTIHHLDALPRTAGGKVDQRLLTDLAERGRPHTTGPAGTTAPAGHAGPPQASAPRPVNGAGSTDLSLLLPMIAPLPRNERLSLVHQLIGSVLSDKETR</sequence>
<dbReference type="Pfam" id="PF00550">
    <property type="entry name" value="PP-binding"/>
    <property type="match status" value="1"/>
</dbReference>
<dbReference type="InterPro" id="IPR020845">
    <property type="entry name" value="AMP-binding_CS"/>
</dbReference>
<feature type="region of interest" description="Disordered" evidence="4">
    <location>
        <begin position="1007"/>
        <end position="1039"/>
    </location>
</feature>
<comment type="cofactor">
    <cofactor evidence="1">
        <name>pantetheine 4'-phosphate</name>
        <dbReference type="ChEBI" id="CHEBI:47942"/>
    </cofactor>
</comment>
<dbReference type="SUPFAM" id="SSF47336">
    <property type="entry name" value="ACP-like"/>
    <property type="match status" value="1"/>
</dbReference>
<dbReference type="AlphaFoldDB" id="A0AB39MMW6"/>
<dbReference type="SUPFAM" id="SSF52777">
    <property type="entry name" value="CoA-dependent acyltransferases"/>
    <property type="match status" value="2"/>
</dbReference>
<dbReference type="PANTHER" id="PTHR45527">
    <property type="entry name" value="NONRIBOSOMAL PEPTIDE SYNTHETASE"/>
    <property type="match status" value="1"/>
</dbReference>
<dbReference type="SUPFAM" id="SSF56801">
    <property type="entry name" value="Acetyl-CoA synthetase-like"/>
    <property type="match status" value="1"/>
</dbReference>
<dbReference type="PROSITE" id="PS00012">
    <property type="entry name" value="PHOSPHOPANTETHEINE"/>
    <property type="match status" value="1"/>
</dbReference>
<evidence type="ECO:0000313" key="6">
    <source>
        <dbReference type="EMBL" id="XDQ06351.1"/>
    </source>
</evidence>
<proteinExistence type="predicted"/>
<dbReference type="PROSITE" id="PS00455">
    <property type="entry name" value="AMP_BINDING"/>
    <property type="match status" value="1"/>
</dbReference>
<reference evidence="6" key="1">
    <citation type="submission" date="2024-07" db="EMBL/GenBank/DDBJ databases">
        <authorList>
            <person name="Yu S.T."/>
        </authorList>
    </citation>
    <scope>NUCLEOTIDE SEQUENCE</scope>
    <source>
        <strain evidence="6">R08</strain>
    </source>
</reference>
<dbReference type="GO" id="GO:0031177">
    <property type="term" value="F:phosphopantetheine binding"/>
    <property type="evidence" value="ECO:0007669"/>
    <property type="project" value="TreeGrafter"/>
</dbReference>
<evidence type="ECO:0000256" key="2">
    <source>
        <dbReference type="ARBA" id="ARBA00022450"/>
    </source>
</evidence>
<dbReference type="InterPro" id="IPR045851">
    <property type="entry name" value="AMP-bd_C_sf"/>
</dbReference>
<feature type="compositionally biased region" description="Low complexity" evidence="4">
    <location>
        <begin position="1012"/>
        <end position="1029"/>
    </location>
</feature>
<organism evidence="6">
    <name type="scientific">Streptomyces sp. R08</name>
    <dbReference type="NCBI Taxonomy" id="3238624"/>
    <lineage>
        <taxon>Bacteria</taxon>
        <taxon>Bacillati</taxon>
        <taxon>Actinomycetota</taxon>
        <taxon>Actinomycetes</taxon>
        <taxon>Kitasatosporales</taxon>
        <taxon>Streptomycetaceae</taxon>
        <taxon>Streptomyces</taxon>
    </lineage>
</organism>
<feature type="domain" description="Carrier" evidence="5">
    <location>
        <begin position="4"/>
        <end position="80"/>
    </location>
</feature>
<dbReference type="Pfam" id="PF00668">
    <property type="entry name" value="Condensation"/>
    <property type="match status" value="1"/>
</dbReference>
<dbReference type="InterPro" id="IPR006162">
    <property type="entry name" value="Ppantetheine_attach_site"/>
</dbReference>
<name>A0AB39MMW6_9ACTN</name>